<dbReference type="Pfam" id="PF00295">
    <property type="entry name" value="Glyco_hydro_28"/>
    <property type="match status" value="1"/>
</dbReference>
<dbReference type="RefSeq" id="XP_069228376.1">
    <property type="nucleotide sequence ID" value="XM_069374451.1"/>
</dbReference>
<evidence type="ECO:0000256" key="2">
    <source>
        <dbReference type="ARBA" id="ARBA00008834"/>
    </source>
</evidence>
<name>A0AB34KKH4_9PEZI</name>
<evidence type="ECO:0000256" key="5">
    <source>
        <dbReference type="ARBA" id="ARBA00022737"/>
    </source>
</evidence>
<dbReference type="GO" id="GO:0005576">
    <property type="term" value="C:extracellular region"/>
    <property type="evidence" value="ECO:0007669"/>
    <property type="project" value="UniProtKB-SubCell"/>
</dbReference>
<organism evidence="12 13">
    <name type="scientific">Cladosporium halotolerans</name>
    <dbReference type="NCBI Taxonomy" id="1052096"/>
    <lineage>
        <taxon>Eukaryota</taxon>
        <taxon>Fungi</taxon>
        <taxon>Dikarya</taxon>
        <taxon>Ascomycota</taxon>
        <taxon>Pezizomycotina</taxon>
        <taxon>Dothideomycetes</taxon>
        <taxon>Dothideomycetidae</taxon>
        <taxon>Cladosporiales</taxon>
        <taxon>Cladosporiaceae</taxon>
        <taxon>Cladosporium</taxon>
    </lineage>
</organism>
<keyword evidence="6 10" id="KW-0378">Hydrolase</keyword>
<dbReference type="InterPro" id="IPR000743">
    <property type="entry name" value="Glyco_hydro_28"/>
</dbReference>
<feature type="chain" id="PRO_5044191694" evidence="11">
    <location>
        <begin position="20"/>
        <end position="440"/>
    </location>
</feature>
<dbReference type="SUPFAM" id="SSF51126">
    <property type="entry name" value="Pectin lyase-like"/>
    <property type="match status" value="1"/>
</dbReference>
<evidence type="ECO:0000313" key="13">
    <source>
        <dbReference type="Proteomes" id="UP000803884"/>
    </source>
</evidence>
<evidence type="ECO:0000313" key="12">
    <source>
        <dbReference type="EMBL" id="KAL1585270.1"/>
    </source>
</evidence>
<dbReference type="InterPro" id="IPR011050">
    <property type="entry name" value="Pectin_lyase_fold/virulence"/>
</dbReference>
<keyword evidence="13" id="KW-1185">Reference proteome</keyword>
<comment type="similarity">
    <text evidence="2 10">Belongs to the glycosyl hydrolase 28 family.</text>
</comment>
<dbReference type="GO" id="GO:0004650">
    <property type="term" value="F:polygalacturonase activity"/>
    <property type="evidence" value="ECO:0007669"/>
    <property type="project" value="InterPro"/>
</dbReference>
<sequence length="440" mass="48016">MRLLLPVAPVLAFVQSVIAASSNTPYKPVPYTQAPSYYPGAPWNLPGSETRPTICEVAAAGKDGDDAPTIIEAFQKCKRNAKVVFADTTYHIKSVMEITDLSNVEVEIKGTLLWSTDISYWLENSLPMGYQNHSTAFIFGGDQVHMYGNGVGTFNGNGQVWYDRYGDISNYPRRPHQITFNGLTNSVIEGINFLQPQMWTMTLIYSKKVLLQDIYVNSTNANGGPNLNTDGADTIYASDITFTRWVVDAGDDNVAFKANSTNILVEDCTFYKTTGVAYGSIGQFDGKFEVLEDITVRNINAYNNKYGAYVKTWTGVPQGVPPNGGGGGLGYLRNVTMSNFKVENAEQGFYITQCNSYSGFTGECDTSEFEIGDISIQGMSGTLKTDVVASMQCSGKNPCKEISLRDVSFTTGRGRASRYLCSNVESPDGFGCTGEAPKPQ</sequence>
<accession>A0AB34KKH4</accession>
<keyword evidence="3" id="KW-0964">Secreted</keyword>
<dbReference type="Gene3D" id="2.160.20.10">
    <property type="entry name" value="Single-stranded right-handed beta-helix, Pectin lyase-like"/>
    <property type="match status" value="1"/>
</dbReference>
<evidence type="ECO:0000256" key="4">
    <source>
        <dbReference type="ARBA" id="ARBA00022729"/>
    </source>
</evidence>
<evidence type="ECO:0000256" key="9">
    <source>
        <dbReference type="ARBA" id="ARBA00023316"/>
    </source>
</evidence>
<keyword evidence="9" id="KW-0961">Cell wall biogenesis/degradation</keyword>
<dbReference type="GeneID" id="96007289"/>
<evidence type="ECO:0000256" key="1">
    <source>
        <dbReference type="ARBA" id="ARBA00004613"/>
    </source>
</evidence>
<gene>
    <name evidence="12" type="ORF">WHR41_05846</name>
</gene>
<evidence type="ECO:0000256" key="8">
    <source>
        <dbReference type="ARBA" id="ARBA00023295"/>
    </source>
</evidence>
<keyword evidence="7" id="KW-0325">Glycoprotein</keyword>
<evidence type="ECO:0000256" key="7">
    <source>
        <dbReference type="ARBA" id="ARBA00023180"/>
    </source>
</evidence>
<protein>
    <submittedName>
        <fullName evidence="12">Uncharacterized protein</fullName>
    </submittedName>
</protein>
<dbReference type="PANTHER" id="PTHR31736">
    <property type="match status" value="1"/>
</dbReference>
<feature type="signal peptide" evidence="11">
    <location>
        <begin position="1"/>
        <end position="19"/>
    </location>
</feature>
<dbReference type="InterPro" id="IPR012334">
    <property type="entry name" value="Pectin_lyas_fold"/>
</dbReference>
<dbReference type="EMBL" id="JAAQHG020000020">
    <property type="protein sequence ID" value="KAL1585270.1"/>
    <property type="molecule type" value="Genomic_DNA"/>
</dbReference>
<comment type="caution">
    <text evidence="12">The sequence shown here is derived from an EMBL/GenBank/DDBJ whole genome shotgun (WGS) entry which is preliminary data.</text>
</comment>
<dbReference type="GO" id="GO:0071555">
    <property type="term" value="P:cell wall organization"/>
    <property type="evidence" value="ECO:0007669"/>
    <property type="project" value="UniProtKB-KW"/>
</dbReference>
<keyword evidence="8 10" id="KW-0326">Glycosidase</keyword>
<dbReference type="GO" id="GO:0045490">
    <property type="term" value="P:pectin catabolic process"/>
    <property type="evidence" value="ECO:0007669"/>
    <property type="project" value="UniProtKB-ARBA"/>
</dbReference>
<dbReference type="SMART" id="SM00710">
    <property type="entry name" value="PbH1"/>
    <property type="match status" value="4"/>
</dbReference>
<evidence type="ECO:0000256" key="10">
    <source>
        <dbReference type="RuleBase" id="RU361169"/>
    </source>
</evidence>
<reference evidence="12 13" key="1">
    <citation type="journal article" date="2020" name="Microbiol. Resour. Announc.">
        <title>Draft Genome Sequence of a Cladosporium Species Isolated from the Mesophotic Ascidian Didemnum maculosum.</title>
        <authorList>
            <person name="Gioti A."/>
            <person name="Siaperas R."/>
            <person name="Nikolaivits E."/>
            <person name="Le Goff G."/>
            <person name="Ouazzani J."/>
            <person name="Kotoulas G."/>
            <person name="Topakas E."/>
        </authorList>
    </citation>
    <scope>NUCLEOTIDE SEQUENCE [LARGE SCALE GENOMIC DNA]</scope>
    <source>
        <strain evidence="12 13">TM138-S3</strain>
    </source>
</reference>
<evidence type="ECO:0000256" key="6">
    <source>
        <dbReference type="ARBA" id="ARBA00022801"/>
    </source>
</evidence>
<keyword evidence="4 11" id="KW-0732">Signal</keyword>
<dbReference type="Proteomes" id="UP000803884">
    <property type="component" value="Unassembled WGS sequence"/>
</dbReference>
<dbReference type="InterPro" id="IPR006626">
    <property type="entry name" value="PbH1"/>
</dbReference>
<dbReference type="AlphaFoldDB" id="A0AB34KKH4"/>
<evidence type="ECO:0000256" key="3">
    <source>
        <dbReference type="ARBA" id="ARBA00022525"/>
    </source>
</evidence>
<keyword evidence="5" id="KW-0677">Repeat</keyword>
<evidence type="ECO:0000256" key="11">
    <source>
        <dbReference type="SAM" id="SignalP"/>
    </source>
</evidence>
<comment type="subcellular location">
    <subcellularLocation>
        <location evidence="1">Secreted</location>
    </subcellularLocation>
</comment>
<proteinExistence type="inferred from homology"/>
<dbReference type="PANTHER" id="PTHR31736:SF8">
    <property type="entry name" value="PUTATIVE (AFU_ORTHOLOGUE AFUA_7G06410)-RELATED"/>
    <property type="match status" value="1"/>
</dbReference>